<name>A0A367YV26_9ACTN</name>
<dbReference type="SMART" id="SM00642">
    <property type="entry name" value="Aamy"/>
    <property type="match status" value="1"/>
</dbReference>
<keyword evidence="5" id="KW-1185">Reference proteome</keyword>
<organism evidence="4 5">
    <name type="scientific">Desertihabitans brevis</name>
    <dbReference type="NCBI Taxonomy" id="2268447"/>
    <lineage>
        <taxon>Bacteria</taxon>
        <taxon>Bacillati</taxon>
        <taxon>Actinomycetota</taxon>
        <taxon>Actinomycetes</taxon>
        <taxon>Propionibacteriales</taxon>
        <taxon>Propionibacteriaceae</taxon>
        <taxon>Desertihabitans</taxon>
    </lineage>
</organism>
<gene>
    <name evidence="4" type="ORF">DT076_09380</name>
</gene>
<dbReference type="GO" id="GO:0016798">
    <property type="term" value="F:hydrolase activity, acting on glycosyl bonds"/>
    <property type="evidence" value="ECO:0007669"/>
    <property type="project" value="UniProtKB-KW"/>
</dbReference>
<dbReference type="EMBL" id="QOUI01000005">
    <property type="protein sequence ID" value="RCK69660.1"/>
    <property type="molecule type" value="Genomic_DNA"/>
</dbReference>
<dbReference type="RefSeq" id="WP_114126421.1">
    <property type="nucleotide sequence ID" value="NZ_QOUI01000005.1"/>
</dbReference>
<comment type="caution">
    <text evidence="4">The sequence shown here is derived from an EMBL/GenBank/DDBJ whole genome shotgun (WGS) entry which is preliminary data.</text>
</comment>
<keyword evidence="2" id="KW-0326">Glycosidase</keyword>
<protein>
    <submittedName>
        <fullName evidence="4">Alpha-amylase</fullName>
    </submittedName>
</protein>
<dbReference type="PANTHER" id="PTHR10357:SF210">
    <property type="entry name" value="MALTODEXTRIN GLUCOSIDASE"/>
    <property type="match status" value="1"/>
</dbReference>
<dbReference type="Proteomes" id="UP000252770">
    <property type="component" value="Unassembled WGS sequence"/>
</dbReference>
<dbReference type="SUPFAM" id="SSF51445">
    <property type="entry name" value="(Trans)glycosidases"/>
    <property type="match status" value="1"/>
</dbReference>
<reference evidence="4 5" key="1">
    <citation type="submission" date="2018-07" db="EMBL/GenBank/DDBJ databases">
        <title>Desertimonas flava gen. nov. sp. nov.</title>
        <authorList>
            <person name="Liu S."/>
        </authorList>
    </citation>
    <scope>NUCLEOTIDE SEQUENCE [LARGE SCALE GENOMIC DNA]</scope>
    <source>
        <strain evidence="4 5">16Sb5-5</strain>
    </source>
</reference>
<dbReference type="Gene3D" id="3.20.20.80">
    <property type="entry name" value="Glycosidases"/>
    <property type="match status" value="2"/>
</dbReference>
<dbReference type="AlphaFoldDB" id="A0A367YV26"/>
<evidence type="ECO:0000313" key="5">
    <source>
        <dbReference type="Proteomes" id="UP000252770"/>
    </source>
</evidence>
<dbReference type="Pfam" id="PF00128">
    <property type="entry name" value="Alpha-amylase"/>
    <property type="match status" value="2"/>
</dbReference>
<sequence>MTEPDWVEHALWWHVYPLGAAGAVPGPPAHAAPRGLDRLEPWLDHVISLGLSGIALGPVFRSATHGYDTLDHRVVDERLGGDAAFDRLVAAAKDRGLRIALDGVFNHVAAQHQRQDWLLRDERGEPVPFEGHGGLLTLDHGRDDVRAEVIDIMRTWLDRGADAWRLDAAYATPPDFWAAVLPEVRRTHPHAWFFGEVIHGDYADVVQTSTMDSVTQYELWKAIWSSLADSNPHELAWTLGRHADLVQHFAPVTFLGNHDVTRLASRLDDPGLVALAVVALLTLPGTPMVYAGDELGSTGVKEERFGGDDAVRPELPPAPEAGDEVIRGTYHHLISLRRQHPWLHRAQLEVEEVTQEHLVYLVRSGEEALRVTLGFAARSWGVDTV</sequence>
<dbReference type="InterPro" id="IPR017853">
    <property type="entry name" value="GH"/>
</dbReference>
<dbReference type="PANTHER" id="PTHR10357">
    <property type="entry name" value="ALPHA-AMYLASE FAMILY MEMBER"/>
    <property type="match status" value="1"/>
</dbReference>
<evidence type="ECO:0000259" key="3">
    <source>
        <dbReference type="SMART" id="SM00642"/>
    </source>
</evidence>
<evidence type="ECO:0000256" key="2">
    <source>
        <dbReference type="ARBA" id="ARBA00023295"/>
    </source>
</evidence>
<dbReference type="GO" id="GO:0005975">
    <property type="term" value="P:carbohydrate metabolic process"/>
    <property type="evidence" value="ECO:0007669"/>
    <property type="project" value="InterPro"/>
</dbReference>
<feature type="domain" description="Glycosyl hydrolase family 13 catalytic" evidence="3">
    <location>
        <begin position="14"/>
        <end position="337"/>
    </location>
</feature>
<proteinExistence type="predicted"/>
<keyword evidence="1" id="KW-0378">Hydrolase</keyword>
<dbReference type="InterPro" id="IPR006047">
    <property type="entry name" value="GH13_cat_dom"/>
</dbReference>
<evidence type="ECO:0000313" key="4">
    <source>
        <dbReference type="EMBL" id="RCK69660.1"/>
    </source>
</evidence>
<accession>A0A367YV26</accession>
<evidence type="ECO:0000256" key="1">
    <source>
        <dbReference type="ARBA" id="ARBA00022801"/>
    </source>
</evidence>